<protein>
    <submittedName>
        <fullName evidence="10">Lipopolysaccharide-alpha-1, 3-D-galactosyltransferase</fullName>
    </submittedName>
</protein>
<dbReference type="EMBL" id="NJAK01000001">
    <property type="protein sequence ID" value="PHM61444.1"/>
    <property type="molecule type" value="Genomic_DNA"/>
</dbReference>
<comment type="pathway">
    <text evidence="2">Bacterial outer membrane biogenesis; LPS core biosynthesis.</text>
</comment>
<dbReference type="Pfam" id="PF01501">
    <property type="entry name" value="Glyco_transf_8"/>
    <property type="match status" value="1"/>
</dbReference>
<keyword evidence="4 10" id="KW-0328">Glycosyltransferase</keyword>
<keyword evidence="5 10" id="KW-0808">Transferase</keyword>
<evidence type="ECO:0000313" key="10">
    <source>
        <dbReference type="EMBL" id="PHM61444.1"/>
    </source>
</evidence>
<dbReference type="InterPro" id="IPR050748">
    <property type="entry name" value="Glycosyltrans_8_dom-fam"/>
</dbReference>
<dbReference type="CDD" id="cd04194">
    <property type="entry name" value="GT8_A4GalT_like"/>
    <property type="match status" value="1"/>
</dbReference>
<dbReference type="OrthoDB" id="9807549at2"/>
<comment type="caution">
    <text evidence="10">The sequence shown here is derived from an EMBL/GenBank/DDBJ whole genome shotgun (WGS) entry which is preliminary data.</text>
</comment>
<dbReference type="AlphaFoldDB" id="A0A2D0KDC5"/>
<keyword evidence="8" id="KW-0448">Lipopolysaccharide biosynthesis</keyword>
<dbReference type="PANTHER" id="PTHR13778:SF47">
    <property type="entry name" value="LIPOPOLYSACCHARIDE 1,3-GALACTOSYLTRANSFERASE"/>
    <property type="match status" value="1"/>
</dbReference>
<dbReference type="RefSeq" id="WP_099116608.1">
    <property type="nucleotide sequence ID" value="NZ_NJAK01000001.1"/>
</dbReference>
<evidence type="ECO:0000313" key="11">
    <source>
        <dbReference type="Proteomes" id="UP000222168"/>
    </source>
</evidence>
<evidence type="ECO:0000256" key="1">
    <source>
        <dbReference type="ARBA" id="ARBA00001946"/>
    </source>
</evidence>
<evidence type="ECO:0000256" key="4">
    <source>
        <dbReference type="ARBA" id="ARBA00022676"/>
    </source>
</evidence>
<accession>A0A2D0KDC5</accession>
<evidence type="ECO:0000256" key="7">
    <source>
        <dbReference type="ARBA" id="ARBA00022842"/>
    </source>
</evidence>
<dbReference type="Pfam" id="PF08437">
    <property type="entry name" value="Glyco_transf_8C"/>
    <property type="match status" value="1"/>
</dbReference>
<comment type="cofactor">
    <cofactor evidence="1">
        <name>Mg(2+)</name>
        <dbReference type="ChEBI" id="CHEBI:18420"/>
    </cofactor>
</comment>
<evidence type="ECO:0000256" key="6">
    <source>
        <dbReference type="ARBA" id="ARBA00022723"/>
    </source>
</evidence>
<dbReference type="PANTHER" id="PTHR13778">
    <property type="entry name" value="GLYCOSYLTRANSFERASE 8 DOMAIN-CONTAINING PROTEIN"/>
    <property type="match status" value="1"/>
</dbReference>
<reference evidence="10 11" key="1">
    <citation type="journal article" date="2017" name="Nat. Microbiol.">
        <title>Natural product diversity associated with the nematode symbionts Photorhabdus and Xenorhabdus.</title>
        <authorList>
            <person name="Tobias N.J."/>
            <person name="Wolff H."/>
            <person name="Djahanschiri B."/>
            <person name="Grundmann F."/>
            <person name="Kronenwerth M."/>
            <person name="Shi Y.M."/>
            <person name="Simonyi S."/>
            <person name="Grun P."/>
            <person name="Shapiro-Ilan D."/>
            <person name="Pidot S.J."/>
            <person name="Stinear T.P."/>
            <person name="Ebersberger I."/>
            <person name="Bode H.B."/>
        </authorList>
    </citation>
    <scope>NUCLEOTIDE SEQUENCE [LARGE SCALE GENOMIC DNA]</scope>
    <source>
        <strain evidence="10 11">DSM 22670</strain>
    </source>
</reference>
<evidence type="ECO:0000256" key="2">
    <source>
        <dbReference type="ARBA" id="ARBA00004713"/>
    </source>
</evidence>
<dbReference type="Gene3D" id="3.90.550.10">
    <property type="entry name" value="Spore Coat Polysaccharide Biosynthesis Protein SpsA, Chain A"/>
    <property type="match status" value="1"/>
</dbReference>
<proteinExistence type="inferred from homology"/>
<name>A0A2D0KDC5_9GAMM</name>
<evidence type="ECO:0000256" key="5">
    <source>
        <dbReference type="ARBA" id="ARBA00022679"/>
    </source>
</evidence>
<feature type="domain" description="Glycosyl transferase family 8 C-terminal" evidence="9">
    <location>
        <begin position="256"/>
        <end position="310"/>
    </location>
</feature>
<sequence>MELNSIIKSEICLFDVEKKNNIFHVAFAVDENYIKPAGVTISSIMDNNPKKFFHFHIFTTSLKDDDSKRLSKLKNGYSILTIHFFDETIFSKLQTLDNLPISMYYRLVIPYALYGITDRVLYLDADIICLGDIHSLSELDFANKTIAAVHDDCVLLEYIKSIGLNILEPYFNSGVILFNIDKWIESNVLTNFMKLIKLRKYSFPDQDVLNTILIGNVKFLPKKYNCFFNDANSLIEDPVVLHFASNPKPWKGIIYSNDIYLSYYNNSPWGDLKLDNPINYKEYKKYAKILFKNKKYFSSMLWYARYILSKIFH</sequence>
<dbReference type="Proteomes" id="UP000222168">
    <property type="component" value="Unassembled WGS sequence"/>
</dbReference>
<keyword evidence="11" id="KW-1185">Reference proteome</keyword>
<dbReference type="InterPro" id="IPR013645">
    <property type="entry name" value="Glyco_transf_8N"/>
</dbReference>
<dbReference type="SUPFAM" id="SSF53448">
    <property type="entry name" value="Nucleotide-diphospho-sugar transferases"/>
    <property type="match status" value="1"/>
</dbReference>
<dbReference type="InterPro" id="IPR029044">
    <property type="entry name" value="Nucleotide-diphossugar_trans"/>
</dbReference>
<evidence type="ECO:0000256" key="8">
    <source>
        <dbReference type="ARBA" id="ARBA00022985"/>
    </source>
</evidence>
<keyword evidence="6" id="KW-0479">Metal-binding</keyword>
<keyword evidence="7" id="KW-0460">Magnesium</keyword>
<organism evidence="10 11">
    <name type="scientific">Xenorhabdus ishibashii</name>
    <dbReference type="NCBI Taxonomy" id="1034471"/>
    <lineage>
        <taxon>Bacteria</taxon>
        <taxon>Pseudomonadati</taxon>
        <taxon>Pseudomonadota</taxon>
        <taxon>Gammaproteobacteria</taxon>
        <taxon>Enterobacterales</taxon>
        <taxon>Morganellaceae</taxon>
        <taxon>Xenorhabdus</taxon>
    </lineage>
</organism>
<dbReference type="GO" id="GO:0046872">
    <property type="term" value="F:metal ion binding"/>
    <property type="evidence" value="ECO:0007669"/>
    <property type="project" value="UniProtKB-KW"/>
</dbReference>
<comment type="similarity">
    <text evidence="3">Belongs to the glycosyltransferase 8 family.</text>
</comment>
<dbReference type="InterPro" id="IPR002495">
    <property type="entry name" value="Glyco_trans_8"/>
</dbReference>
<dbReference type="GO" id="GO:0008918">
    <property type="term" value="F:lipopolysaccharide 3-alpha-galactosyltransferase activity"/>
    <property type="evidence" value="ECO:0007669"/>
    <property type="project" value="InterPro"/>
</dbReference>
<evidence type="ECO:0000259" key="9">
    <source>
        <dbReference type="Pfam" id="PF08437"/>
    </source>
</evidence>
<gene>
    <name evidence="10" type="ORF">Xish_00580</name>
</gene>
<evidence type="ECO:0000256" key="3">
    <source>
        <dbReference type="ARBA" id="ARBA00006351"/>
    </source>
</evidence>